<keyword evidence="7" id="KW-0547">Nucleotide-binding</keyword>
<dbReference type="PANTHER" id="PTHR43311">
    <property type="entry name" value="GLUTAMATE--TRNA LIGASE"/>
    <property type="match status" value="1"/>
</dbReference>
<dbReference type="AlphaFoldDB" id="A0A381ZNH4"/>
<keyword evidence="9" id="KW-0067">ATP-binding</keyword>
<evidence type="ECO:0000259" key="14">
    <source>
        <dbReference type="Pfam" id="PF19269"/>
    </source>
</evidence>
<evidence type="ECO:0000256" key="6">
    <source>
        <dbReference type="ARBA" id="ARBA00022723"/>
    </source>
</evidence>
<dbReference type="InterPro" id="IPR020751">
    <property type="entry name" value="aa-tRNA-synth_I_codon-bd_sub2"/>
</dbReference>
<evidence type="ECO:0000256" key="2">
    <source>
        <dbReference type="ARBA" id="ARBA00011245"/>
    </source>
</evidence>
<evidence type="ECO:0000256" key="8">
    <source>
        <dbReference type="ARBA" id="ARBA00022833"/>
    </source>
</evidence>
<evidence type="ECO:0000256" key="1">
    <source>
        <dbReference type="ARBA" id="ARBA00004496"/>
    </source>
</evidence>
<dbReference type="EC" id="6.1.1.17" evidence="3"/>
<protein>
    <recommendedName>
        <fullName evidence="3">glutamate--tRNA ligase</fullName>
        <ecNumber evidence="3">6.1.1.17</ecNumber>
    </recommendedName>
    <alternativeName>
        <fullName evidence="12">Glutamyl-tRNA synthetase</fullName>
    </alternativeName>
</protein>
<keyword evidence="6" id="KW-0479">Metal-binding</keyword>
<dbReference type="EMBL" id="UINC01021980">
    <property type="protein sequence ID" value="SVA90674.1"/>
    <property type="molecule type" value="Genomic_DNA"/>
</dbReference>
<dbReference type="InterPro" id="IPR008925">
    <property type="entry name" value="aa_tRNA-synth_I_cd-bd_sf"/>
</dbReference>
<dbReference type="GO" id="GO:0004818">
    <property type="term" value="F:glutamate-tRNA ligase activity"/>
    <property type="evidence" value="ECO:0007669"/>
    <property type="project" value="UniProtKB-EC"/>
</dbReference>
<dbReference type="FunFam" id="3.40.50.620:FF:000007">
    <property type="entry name" value="Glutamate--tRNA ligase"/>
    <property type="match status" value="1"/>
</dbReference>
<dbReference type="InterPro" id="IPR014729">
    <property type="entry name" value="Rossmann-like_a/b/a_fold"/>
</dbReference>
<dbReference type="SUPFAM" id="SSF48163">
    <property type="entry name" value="An anticodon-binding domain of class I aminoacyl-tRNA synthetases"/>
    <property type="match status" value="1"/>
</dbReference>
<evidence type="ECO:0000256" key="11">
    <source>
        <dbReference type="ARBA" id="ARBA00023146"/>
    </source>
</evidence>
<keyword evidence="5" id="KW-0436">Ligase</keyword>
<dbReference type="InterPro" id="IPR045462">
    <property type="entry name" value="aa-tRNA-synth_I_cd-bd"/>
</dbReference>
<accession>A0A381ZNH4</accession>
<dbReference type="InterPro" id="IPR000924">
    <property type="entry name" value="Glu/Gln-tRNA-synth"/>
</dbReference>
<dbReference type="Gene3D" id="3.40.50.620">
    <property type="entry name" value="HUPs"/>
    <property type="match status" value="1"/>
</dbReference>
<evidence type="ECO:0000256" key="4">
    <source>
        <dbReference type="ARBA" id="ARBA00022490"/>
    </source>
</evidence>
<dbReference type="CDD" id="cd00808">
    <property type="entry name" value="GluRS_core"/>
    <property type="match status" value="1"/>
</dbReference>
<dbReference type="GO" id="GO:0005524">
    <property type="term" value="F:ATP binding"/>
    <property type="evidence" value="ECO:0007669"/>
    <property type="project" value="UniProtKB-KW"/>
</dbReference>
<evidence type="ECO:0000313" key="15">
    <source>
        <dbReference type="EMBL" id="SVA90674.1"/>
    </source>
</evidence>
<dbReference type="InterPro" id="IPR004527">
    <property type="entry name" value="Glu-tRNA-ligase_bac/mito"/>
</dbReference>
<dbReference type="InterPro" id="IPR020058">
    <property type="entry name" value="Glu/Gln-tRNA-synth_Ib_cat-dom"/>
</dbReference>
<dbReference type="InterPro" id="IPR033910">
    <property type="entry name" value="GluRS_core"/>
</dbReference>
<proteinExistence type="inferred from homology"/>
<organism evidence="15">
    <name type="scientific">marine metagenome</name>
    <dbReference type="NCBI Taxonomy" id="408172"/>
    <lineage>
        <taxon>unclassified sequences</taxon>
        <taxon>metagenomes</taxon>
        <taxon>ecological metagenomes</taxon>
    </lineage>
</organism>
<dbReference type="Pfam" id="PF00749">
    <property type="entry name" value="tRNA-synt_1c"/>
    <property type="match status" value="1"/>
</dbReference>
<dbReference type="PANTHER" id="PTHR43311:SF1">
    <property type="entry name" value="GLUTAMYL-Q TRNA(ASP) SYNTHETASE"/>
    <property type="match status" value="1"/>
</dbReference>
<dbReference type="SUPFAM" id="SSF52374">
    <property type="entry name" value="Nucleotidylyl transferase"/>
    <property type="match status" value="1"/>
</dbReference>
<keyword evidence="10" id="KW-0648">Protein biosynthesis</keyword>
<keyword evidence="4" id="KW-0963">Cytoplasm</keyword>
<dbReference type="PRINTS" id="PR00987">
    <property type="entry name" value="TRNASYNTHGLU"/>
</dbReference>
<reference evidence="15" key="1">
    <citation type="submission" date="2018-05" db="EMBL/GenBank/DDBJ databases">
        <authorList>
            <person name="Lanie J.A."/>
            <person name="Ng W.-L."/>
            <person name="Kazmierczak K.M."/>
            <person name="Andrzejewski T.M."/>
            <person name="Davidsen T.M."/>
            <person name="Wayne K.J."/>
            <person name="Tettelin H."/>
            <person name="Glass J.I."/>
            <person name="Rusch D."/>
            <person name="Podicherti R."/>
            <person name="Tsui H.-C.T."/>
            <person name="Winkler M.E."/>
        </authorList>
    </citation>
    <scope>NUCLEOTIDE SEQUENCE</scope>
</reference>
<dbReference type="Gene3D" id="1.10.10.350">
    <property type="match status" value="1"/>
</dbReference>
<dbReference type="GO" id="GO:0006424">
    <property type="term" value="P:glutamyl-tRNA aminoacylation"/>
    <property type="evidence" value="ECO:0007669"/>
    <property type="project" value="InterPro"/>
</dbReference>
<dbReference type="GO" id="GO:0008270">
    <property type="term" value="F:zinc ion binding"/>
    <property type="evidence" value="ECO:0007669"/>
    <property type="project" value="InterPro"/>
</dbReference>
<dbReference type="GO" id="GO:0000049">
    <property type="term" value="F:tRNA binding"/>
    <property type="evidence" value="ECO:0007669"/>
    <property type="project" value="InterPro"/>
</dbReference>
<evidence type="ECO:0000256" key="3">
    <source>
        <dbReference type="ARBA" id="ARBA00012835"/>
    </source>
</evidence>
<comment type="subunit">
    <text evidence="2">Monomer.</text>
</comment>
<dbReference type="PROSITE" id="PS00178">
    <property type="entry name" value="AA_TRNA_LIGASE_I"/>
    <property type="match status" value="1"/>
</dbReference>
<feature type="domain" description="Glutamyl/glutaminyl-tRNA synthetase class Ib catalytic" evidence="13">
    <location>
        <begin position="7"/>
        <end position="313"/>
    </location>
</feature>
<dbReference type="InterPro" id="IPR001412">
    <property type="entry name" value="aa-tRNA-synth_I_CS"/>
</dbReference>
<evidence type="ECO:0000256" key="9">
    <source>
        <dbReference type="ARBA" id="ARBA00022840"/>
    </source>
</evidence>
<evidence type="ECO:0000256" key="5">
    <source>
        <dbReference type="ARBA" id="ARBA00022598"/>
    </source>
</evidence>
<dbReference type="HAMAP" id="MF_00022">
    <property type="entry name" value="Glu_tRNA_synth_type1"/>
    <property type="match status" value="1"/>
</dbReference>
<name>A0A381ZNH4_9ZZZZ</name>
<dbReference type="InterPro" id="IPR049940">
    <property type="entry name" value="GluQ/Sye"/>
</dbReference>
<keyword evidence="11" id="KW-0030">Aminoacyl-tRNA synthetase</keyword>
<dbReference type="NCBIfam" id="TIGR00464">
    <property type="entry name" value="gltX_bact"/>
    <property type="match status" value="1"/>
</dbReference>
<keyword evidence="8" id="KW-0862">Zinc</keyword>
<feature type="domain" description="Aminoacyl-tRNA synthetase class I anticodon-binding" evidence="14">
    <location>
        <begin position="340"/>
        <end position="469"/>
    </location>
</feature>
<evidence type="ECO:0000256" key="7">
    <source>
        <dbReference type="ARBA" id="ARBA00022741"/>
    </source>
</evidence>
<evidence type="ECO:0000259" key="13">
    <source>
        <dbReference type="Pfam" id="PF00749"/>
    </source>
</evidence>
<evidence type="ECO:0000256" key="10">
    <source>
        <dbReference type="ARBA" id="ARBA00022917"/>
    </source>
</evidence>
<sequence>MNKSPCVRFAPSPTGKLHLGGARTALFNWLYAKHNGGNFFLRIEDTDTERSKQEYTDQILNSLEWLGLKWSEPLIYQSKRNLIYKEEVQKLLDNGRAYRCFLTKEELQVAREKAKKEGGEFRVPKTYRDLSLDDQKGLINSGQSFTIRLKIPSKGSTFFEDKIYGKINVNNKVIDDFIIVRSDGSPTYNFTVVVDDNNMGINYVIRGEDHISNTPKQILIYSALNYPVPDFAHLPMILGSDKKRLSKRHGAAAVEDFREQGYSVDALLNYIAMLGWNSDSEDELFSLEDLISKFDINKIQKKGAVYDEKKLHWVAGQHMIRKSEKNLLNEIREDDPNWQKHSKDTYIFSVLKLMKIRAKTLNELKEVCAYFFSDPKDFDENAIIKRWKDKSVNKLINNFITRLEKLSNWSQKDLDESLRDTAQEMAVSAAKLIHPVRLAVSGQSHGPGLFELIELLGKMTTLRRLRKALDIFPLKDD</sequence>
<gene>
    <name evidence="15" type="ORF">METZ01_LOCUS143528</name>
</gene>
<evidence type="ECO:0000256" key="12">
    <source>
        <dbReference type="ARBA" id="ARBA00030865"/>
    </source>
</evidence>
<dbReference type="GO" id="GO:0005829">
    <property type="term" value="C:cytosol"/>
    <property type="evidence" value="ECO:0007669"/>
    <property type="project" value="TreeGrafter"/>
</dbReference>
<comment type="subcellular location">
    <subcellularLocation>
        <location evidence="1">Cytoplasm</location>
    </subcellularLocation>
</comment>
<dbReference type="Pfam" id="PF19269">
    <property type="entry name" value="Anticodon_2"/>
    <property type="match status" value="1"/>
</dbReference>